<keyword evidence="4" id="KW-1185">Reference proteome</keyword>
<dbReference type="EMBL" id="FXAE01000011">
    <property type="protein sequence ID" value="SMF15240.1"/>
    <property type="molecule type" value="Genomic_DNA"/>
</dbReference>
<keyword evidence="2" id="KW-0812">Transmembrane</keyword>
<evidence type="ECO:0000313" key="4">
    <source>
        <dbReference type="Proteomes" id="UP000192939"/>
    </source>
</evidence>
<dbReference type="RefSeq" id="WP_085278736.1">
    <property type="nucleotide sequence ID" value="NZ_FXAE01000011.1"/>
</dbReference>
<protein>
    <submittedName>
        <fullName evidence="3">Uncharacterized protein</fullName>
    </submittedName>
</protein>
<sequence>MQQIYPLSVDTCKPHIGKTVCAVLRDGRYYIGTITDVNEKGIQLNGGYASGANVLSTQPAKAKKQLQQLKSKSKGNPKASTKAVPHTNEQALTKAYGYGPGYPYYGGYPGGGYPYYPPYGAYAFDWAAIALLFLIPFLFI</sequence>
<organism evidence="3 4">
    <name type="scientific">Paenibacillus barengoltzii J12</name>
    <dbReference type="NCBI Taxonomy" id="935846"/>
    <lineage>
        <taxon>Bacteria</taxon>
        <taxon>Bacillati</taxon>
        <taxon>Bacillota</taxon>
        <taxon>Bacilli</taxon>
        <taxon>Bacillales</taxon>
        <taxon>Paenibacillaceae</taxon>
        <taxon>Paenibacillus</taxon>
    </lineage>
</organism>
<evidence type="ECO:0000256" key="2">
    <source>
        <dbReference type="SAM" id="Phobius"/>
    </source>
</evidence>
<evidence type="ECO:0000256" key="1">
    <source>
        <dbReference type="SAM" id="MobiDB-lite"/>
    </source>
</evidence>
<feature type="transmembrane region" description="Helical" evidence="2">
    <location>
        <begin position="119"/>
        <end position="139"/>
    </location>
</feature>
<proteinExistence type="predicted"/>
<keyword evidence="2" id="KW-1133">Transmembrane helix</keyword>
<reference evidence="3 4" key="1">
    <citation type="submission" date="2017-04" db="EMBL/GenBank/DDBJ databases">
        <authorList>
            <person name="Varghese N."/>
            <person name="Submissions S."/>
        </authorList>
    </citation>
    <scope>NUCLEOTIDE SEQUENCE [LARGE SCALE GENOMIC DNA]</scope>
    <source>
        <strain evidence="3 4">J12</strain>
    </source>
</reference>
<accession>A0ABY1LVU1</accession>
<gene>
    <name evidence="3" type="ORF">SAMN02744124_01571</name>
</gene>
<dbReference type="Proteomes" id="UP000192939">
    <property type="component" value="Unassembled WGS sequence"/>
</dbReference>
<comment type="caution">
    <text evidence="3">The sequence shown here is derived from an EMBL/GenBank/DDBJ whole genome shotgun (WGS) entry which is preliminary data.</text>
</comment>
<feature type="region of interest" description="Disordered" evidence="1">
    <location>
        <begin position="59"/>
        <end position="86"/>
    </location>
</feature>
<keyword evidence="2" id="KW-0472">Membrane</keyword>
<name>A0ABY1LVU1_9BACL</name>
<evidence type="ECO:0000313" key="3">
    <source>
        <dbReference type="EMBL" id="SMF15240.1"/>
    </source>
</evidence>